<accession>A0AAF3EX68</accession>
<evidence type="ECO:0000313" key="1">
    <source>
        <dbReference type="Proteomes" id="UP000887575"/>
    </source>
</evidence>
<dbReference type="AlphaFoldDB" id="A0AAF3EX68"/>
<organism evidence="1 2">
    <name type="scientific">Mesorhabditis belari</name>
    <dbReference type="NCBI Taxonomy" id="2138241"/>
    <lineage>
        <taxon>Eukaryota</taxon>
        <taxon>Metazoa</taxon>
        <taxon>Ecdysozoa</taxon>
        <taxon>Nematoda</taxon>
        <taxon>Chromadorea</taxon>
        <taxon>Rhabditida</taxon>
        <taxon>Rhabditina</taxon>
        <taxon>Rhabditomorpha</taxon>
        <taxon>Rhabditoidea</taxon>
        <taxon>Rhabditidae</taxon>
        <taxon>Mesorhabditinae</taxon>
        <taxon>Mesorhabditis</taxon>
    </lineage>
</organism>
<keyword evidence="1" id="KW-1185">Reference proteome</keyword>
<name>A0AAF3EX68_9BILA</name>
<proteinExistence type="predicted"/>
<dbReference type="Proteomes" id="UP000887575">
    <property type="component" value="Unassembled WGS sequence"/>
</dbReference>
<dbReference type="WBParaSite" id="MBELARI_LOCUS18763">
    <property type="protein sequence ID" value="MBELARI_LOCUS18763"/>
    <property type="gene ID" value="MBELARI_LOCUS18763"/>
</dbReference>
<protein>
    <submittedName>
        <fullName evidence="2">Uncharacterized protein</fullName>
    </submittedName>
</protein>
<evidence type="ECO:0000313" key="2">
    <source>
        <dbReference type="WBParaSite" id="MBELARI_LOCUS18763"/>
    </source>
</evidence>
<sequence>MVHGRGLMALRGTTVSKYALRVAATFWCVIVSTTDDDCTGDCGEGFGGWVTADPPDAEAIPYFVCKKPNV</sequence>
<reference evidence="2" key="1">
    <citation type="submission" date="2024-02" db="UniProtKB">
        <authorList>
            <consortium name="WormBaseParasite"/>
        </authorList>
    </citation>
    <scope>IDENTIFICATION</scope>
</reference>